<dbReference type="RefSeq" id="WP_345203669.1">
    <property type="nucleotide sequence ID" value="NZ_BAABHX010000003.1"/>
</dbReference>
<sequence>METNYNFQEIWNSKKTEVPNIDEIKSKADQYRKKELLITIRRLLSLTVTAIVMIIIWNTIDFKMFTTRLGIILLLVALGLYIGLFSQNFNVIRKINPSINIQEYLASLKKLQQQQVYMQTKGIGIYYLIISIGFVFYFYEFASKMSWFGAVLTYGLTFIWFAVSWFFIRPRQIKKQKEKISVVISSLEKLEKSFEE</sequence>
<dbReference type="EMBL" id="BAABHX010000003">
    <property type="protein sequence ID" value="GAA5092744.1"/>
    <property type="molecule type" value="Genomic_DNA"/>
</dbReference>
<proteinExistence type="predicted"/>
<evidence type="ECO:0000256" key="1">
    <source>
        <dbReference type="SAM" id="Phobius"/>
    </source>
</evidence>
<name>A0ABP9M870_9FLAO</name>
<keyword evidence="1" id="KW-0812">Transmembrane</keyword>
<feature type="transmembrane region" description="Helical" evidence="1">
    <location>
        <begin position="145"/>
        <end position="168"/>
    </location>
</feature>
<feature type="transmembrane region" description="Helical" evidence="1">
    <location>
        <begin position="66"/>
        <end position="85"/>
    </location>
</feature>
<feature type="transmembrane region" description="Helical" evidence="1">
    <location>
        <begin position="123"/>
        <end position="139"/>
    </location>
</feature>
<gene>
    <name evidence="2" type="ORF">GCM10023210_22110</name>
</gene>
<accession>A0ABP9M870</accession>
<reference evidence="3" key="1">
    <citation type="journal article" date="2019" name="Int. J. Syst. Evol. Microbiol.">
        <title>The Global Catalogue of Microorganisms (GCM) 10K type strain sequencing project: providing services to taxonomists for standard genome sequencing and annotation.</title>
        <authorList>
            <consortium name="The Broad Institute Genomics Platform"/>
            <consortium name="The Broad Institute Genome Sequencing Center for Infectious Disease"/>
            <person name="Wu L."/>
            <person name="Ma J."/>
        </authorList>
    </citation>
    <scope>NUCLEOTIDE SEQUENCE [LARGE SCALE GENOMIC DNA]</scope>
    <source>
        <strain evidence="3">JCM 18019</strain>
    </source>
</reference>
<protein>
    <submittedName>
        <fullName evidence="2">Uncharacterized protein</fullName>
    </submittedName>
</protein>
<dbReference type="Proteomes" id="UP001500353">
    <property type="component" value="Unassembled WGS sequence"/>
</dbReference>
<evidence type="ECO:0000313" key="2">
    <source>
        <dbReference type="EMBL" id="GAA5092744.1"/>
    </source>
</evidence>
<keyword evidence="1" id="KW-0472">Membrane</keyword>
<evidence type="ECO:0000313" key="3">
    <source>
        <dbReference type="Proteomes" id="UP001500353"/>
    </source>
</evidence>
<feature type="transmembrane region" description="Helical" evidence="1">
    <location>
        <begin position="43"/>
        <end position="60"/>
    </location>
</feature>
<comment type="caution">
    <text evidence="2">The sequence shown here is derived from an EMBL/GenBank/DDBJ whole genome shotgun (WGS) entry which is preliminary data.</text>
</comment>
<keyword evidence="1" id="KW-1133">Transmembrane helix</keyword>
<keyword evidence="3" id="KW-1185">Reference proteome</keyword>
<organism evidence="2 3">
    <name type="scientific">Chryseobacterium ginsengisoli</name>
    <dbReference type="NCBI Taxonomy" id="363853"/>
    <lineage>
        <taxon>Bacteria</taxon>
        <taxon>Pseudomonadati</taxon>
        <taxon>Bacteroidota</taxon>
        <taxon>Flavobacteriia</taxon>
        <taxon>Flavobacteriales</taxon>
        <taxon>Weeksellaceae</taxon>
        <taxon>Chryseobacterium group</taxon>
        <taxon>Chryseobacterium</taxon>
    </lineage>
</organism>